<dbReference type="Gene3D" id="1.25.40.10">
    <property type="entry name" value="Tetratricopeptide repeat domain"/>
    <property type="match status" value="1"/>
</dbReference>
<dbReference type="Proteomes" id="UP000221011">
    <property type="component" value="Chromosome"/>
</dbReference>
<dbReference type="GO" id="GO:0003677">
    <property type="term" value="F:DNA binding"/>
    <property type="evidence" value="ECO:0007669"/>
    <property type="project" value="InterPro"/>
</dbReference>
<reference evidence="5 6" key="1">
    <citation type="submission" date="2017-08" db="EMBL/GenBank/DDBJ databases">
        <title>Complete Genome Sequence of Streptomyces formicae KY5, the formicamycin producer.</title>
        <authorList>
            <person name="Holmes N.A."/>
            <person name="Devine R."/>
            <person name="Qin Z."/>
            <person name="Seipke R.F."/>
            <person name="Wilkinson B."/>
            <person name="Hutchings M.I."/>
        </authorList>
    </citation>
    <scope>NUCLEOTIDE SEQUENCE [LARGE SCALE GENOMIC DNA]</scope>
    <source>
        <strain evidence="5 6">KY5</strain>
    </source>
</reference>
<dbReference type="InterPro" id="IPR011990">
    <property type="entry name" value="TPR-like_helical_dom_sf"/>
</dbReference>
<dbReference type="SUPFAM" id="SSF46894">
    <property type="entry name" value="C-terminal effector domain of the bipartite response regulators"/>
    <property type="match status" value="1"/>
</dbReference>
<evidence type="ECO:0000313" key="5">
    <source>
        <dbReference type="EMBL" id="ATL26237.1"/>
    </source>
</evidence>
<dbReference type="RefSeq" id="WP_098241243.1">
    <property type="nucleotide sequence ID" value="NZ_CP022685.1"/>
</dbReference>
<dbReference type="GO" id="GO:0006355">
    <property type="term" value="P:regulation of DNA-templated transcription"/>
    <property type="evidence" value="ECO:0007669"/>
    <property type="project" value="InterPro"/>
</dbReference>
<dbReference type="SUPFAM" id="SSF52540">
    <property type="entry name" value="P-loop containing nucleoside triphosphate hydrolases"/>
    <property type="match status" value="1"/>
</dbReference>
<dbReference type="InterPro" id="IPR027417">
    <property type="entry name" value="P-loop_NTPase"/>
</dbReference>
<feature type="compositionally biased region" description="Low complexity" evidence="3">
    <location>
        <begin position="895"/>
        <end position="906"/>
    </location>
</feature>
<keyword evidence="2" id="KW-0067">ATP-binding</keyword>
<dbReference type="PROSITE" id="PS50043">
    <property type="entry name" value="HTH_LUXR_2"/>
    <property type="match status" value="1"/>
</dbReference>
<dbReference type="PROSITE" id="PS00622">
    <property type="entry name" value="HTH_LUXR_1"/>
    <property type="match status" value="1"/>
</dbReference>
<dbReference type="InterPro" id="IPR016032">
    <property type="entry name" value="Sig_transdc_resp-reg_C-effctor"/>
</dbReference>
<gene>
    <name evidence="5" type="ORF">KY5_1219</name>
</gene>
<feature type="region of interest" description="Disordered" evidence="3">
    <location>
        <begin position="872"/>
        <end position="906"/>
    </location>
</feature>
<evidence type="ECO:0000256" key="2">
    <source>
        <dbReference type="ARBA" id="ARBA00022840"/>
    </source>
</evidence>
<evidence type="ECO:0000259" key="4">
    <source>
        <dbReference type="PROSITE" id="PS50043"/>
    </source>
</evidence>
<dbReference type="KEGG" id="sfk:KY5_1219"/>
<protein>
    <submittedName>
        <fullName evidence="5">Putative transcriptional regulator</fullName>
    </submittedName>
</protein>
<dbReference type="InterPro" id="IPR036388">
    <property type="entry name" value="WH-like_DNA-bd_sf"/>
</dbReference>
<dbReference type="PRINTS" id="PR00038">
    <property type="entry name" value="HTHLUXR"/>
</dbReference>
<dbReference type="PANTHER" id="PTHR16305:SF35">
    <property type="entry name" value="TRANSCRIPTIONAL ACTIVATOR DOMAIN"/>
    <property type="match status" value="1"/>
</dbReference>
<sequence>MCQFTTILENLEETGGLVVELAGDPGTGKTRMLTRFADEARRQGYQVLRTGCTTVTQNHPFRALAQLLHTNPADYSDTQSDELVTLLRDLAAAPSRDVPDSPPHTPGGSRCLMLHRVRHLLQGRAKTGLVLLIDDLQWADPGTLEVVDYLLSWPVTAPLLLVAAHRPRQSALRLQDALGHAVGLGTARRIDLPPLTLAESAHLTGLPEDGPDLLALHQESRGNPLYLRALAESAQQPVDAVFDAQGLPPGWFSSRLLAELAQLTPDETSIISAAAMLGDRFALEDLTEVAAMDPDRACRASARLSERDLFRPAGPGLQLTFRHPLMRQVVFADLDHCWRRTARGHVVTMRSRAGTPAVELAPLLEEVPPTSGDEDRHVLAQAAVEIMATDPDTACRWIRIALRAVPEGGEYSAERVELLTALARAQGLADAPQGALEVSDEMLALVPAEPRAPRVRMVVYTALLDCSLGRHGRADELLGAELRRVGDPDTDEEAALAASLTVARELVACVSGTLPDAEQLRAAVRWARRGGDRADELGALSLLAARQVTLGQSAQAEAAVDACAGAADSLIDAELAAHPEYLGVLGWAECMLGRPAEAESHLQRGVRLAERSHETHLLPTLLNQLATVRYQSGRFVEAREAAASAQRVAPRTGSSHAVRLAATLEAVAAAQTTHDVRAARRAAELSEALMPVPLGPLSRDGHWHVSAALWLADAVRDCVHPAQWSTTAIAAFGGPQLPRVPASLRPLACELLAEAAARAGRPDPTWADRAEAVARPSSPAHRAHALAARAHVLTGPDAARQAADRYQEAARLFASAGMTGQQARTLLLAAPRLAEAGHPLRALALLERADELAEWCGSLALRKRIVQQRLRLPKARPQQRPPVSPPDAVTGASRVPTATPAVASPASGTGRAVAAARVPVTPLTPLTDRERQVAVIAGTGKRTREIAEQLRLSPRTIDVHLTRIYRKLGINSRAALVHFMAETG</sequence>
<keyword evidence="6" id="KW-1185">Reference proteome</keyword>
<evidence type="ECO:0000256" key="1">
    <source>
        <dbReference type="ARBA" id="ARBA00022741"/>
    </source>
</evidence>
<dbReference type="Gene3D" id="1.10.10.10">
    <property type="entry name" value="Winged helix-like DNA-binding domain superfamily/Winged helix DNA-binding domain"/>
    <property type="match status" value="1"/>
</dbReference>
<dbReference type="CDD" id="cd06170">
    <property type="entry name" value="LuxR_C_like"/>
    <property type="match status" value="1"/>
</dbReference>
<dbReference type="SMART" id="SM00421">
    <property type="entry name" value="HTH_LUXR"/>
    <property type="match status" value="1"/>
</dbReference>
<dbReference type="PANTHER" id="PTHR16305">
    <property type="entry name" value="TESTICULAR SOLUBLE ADENYLYL CYCLASE"/>
    <property type="match status" value="1"/>
</dbReference>
<organism evidence="5 6">
    <name type="scientific">Streptomyces formicae</name>
    <dbReference type="NCBI Taxonomy" id="1616117"/>
    <lineage>
        <taxon>Bacteria</taxon>
        <taxon>Bacillati</taxon>
        <taxon>Actinomycetota</taxon>
        <taxon>Actinomycetes</taxon>
        <taxon>Kitasatosporales</taxon>
        <taxon>Streptomycetaceae</taxon>
        <taxon>Streptomyces</taxon>
    </lineage>
</organism>
<keyword evidence="1" id="KW-0547">Nucleotide-binding</keyword>
<dbReference type="EMBL" id="CP022685">
    <property type="protein sequence ID" value="ATL26237.1"/>
    <property type="molecule type" value="Genomic_DNA"/>
</dbReference>
<dbReference type="GO" id="GO:0005524">
    <property type="term" value="F:ATP binding"/>
    <property type="evidence" value="ECO:0007669"/>
    <property type="project" value="UniProtKB-KW"/>
</dbReference>
<proteinExistence type="predicted"/>
<dbReference type="Pfam" id="PF13191">
    <property type="entry name" value="AAA_16"/>
    <property type="match status" value="1"/>
</dbReference>
<dbReference type="SUPFAM" id="SSF48452">
    <property type="entry name" value="TPR-like"/>
    <property type="match status" value="1"/>
</dbReference>
<dbReference type="AlphaFoldDB" id="A0A291Q412"/>
<dbReference type="InterPro" id="IPR000792">
    <property type="entry name" value="Tscrpt_reg_LuxR_C"/>
</dbReference>
<evidence type="ECO:0000313" key="6">
    <source>
        <dbReference type="Proteomes" id="UP000221011"/>
    </source>
</evidence>
<dbReference type="GO" id="GO:0004016">
    <property type="term" value="F:adenylate cyclase activity"/>
    <property type="evidence" value="ECO:0007669"/>
    <property type="project" value="TreeGrafter"/>
</dbReference>
<dbReference type="Pfam" id="PF00196">
    <property type="entry name" value="GerE"/>
    <property type="match status" value="1"/>
</dbReference>
<feature type="domain" description="HTH luxR-type" evidence="4">
    <location>
        <begin position="919"/>
        <end position="984"/>
    </location>
</feature>
<evidence type="ECO:0000256" key="3">
    <source>
        <dbReference type="SAM" id="MobiDB-lite"/>
    </source>
</evidence>
<dbReference type="GO" id="GO:0005737">
    <property type="term" value="C:cytoplasm"/>
    <property type="evidence" value="ECO:0007669"/>
    <property type="project" value="TreeGrafter"/>
</dbReference>
<name>A0A291Q412_9ACTN</name>
<dbReference type="InterPro" id="IPR041664">
    <property type="entry name" value="AAA_16"/>
</dbReference>
<accession>A0A291Q412</accession>